<accession>A0A4Q7AN53</accession>
<gene>
    <name evidence="1" type="ORF">EXU28_00360</name>
</gene>
<proteinExistence type="predicted"/>
<dbReference type="AlphaFoldDB" id="A0A4Q7AN53"/>
<evidence type="ECO:0000313" key="1">
    <source>
        <dbReference type="EMBL" id="RZG49287.1"/>
    </source>
</evidence>
<reference evidence="1 2" key="1">
    <citation type="submission" date="2019-02" db="EMBL/GenBank/DDBJ databases">
        <title>The Batch Genome Submission of Acinetobacter spp. strains.</title>
        <authorList>
            <person name="Qin J."/>
            <person name="Hu Y."/>
            <person name="Ye H."/>
            <person name="Wei L."/>
            <person name="Feng Y."/>
            <person name="Zong Z."/>
        </authorList>
    </citation>
    <scope>NUCLEOTIDE SEQUENCE [LARGE SCALE GENOMIC DNA]</scope>
    <source>
        <strain evidence="1 2">WCHAW060049</strain>
    </source>
</reference>
<dbReference type="RefSeq" id="WP_130167941.1">
    <property type="nucleotide sequence ID" value="NZ_SGSQ01000001.1"/>
</dbReference>
<evidence type="ECO:0000313" key="2">
    <source>
        <dbReference type="Proteomes" id="UP000293863"/>
    </source>
</evidence>
<dbReference type="EMBL" id="SGSQ01000001">
    <property type="protein sequence ID" value="RZG49287.1"/>
    <property type="molecule type" value="Genomic_DNA"/>
</dbReference>
<organism evidence="1 2">
    <name type="scientific">Acinetobacter wuhouensis</name>
    <dbReference type="NCBI Taxonomy" id="1879050"/>
    <lineage>
        <taxon>Bacteria</taxon>
        <taxon>Pseudomonadati</taxon>
        <taxon>Pseudomonadota</taxon>
        <taxon>Gammaproteobacteria</taxon>
        <taxon>Moraxellales</taxon>
        <taxon>Moraxellaceae</taxon>
        <taxon>Acinetobacter</taxon>
    </lineage>
</organism>
<sequence length="134" mass="16149">MNKKQSISLIVILTFPFYVFAFNYDNNKKNEVLDKKLRTVANEEREKLPLDIGNSTTWVKVEYNKFKYVYIVDTSKIEWNPSFYKESINYSLKEICNQLKDEIRNDIQYEYEYQDEKNNKLVNFTANKKRCSNL</sequence>
<comment type="caution">
    <text evidence="1">The sequence shown here is derived from an EMBL/GenBank/DDBJ whole genome shotgun (WGS) entry which is preliminary data.</text>
</comment>
<dbReference type="Proteomes" id="UP000293863">
    <property type="component" value="Unassembled WGS sequence"/>
</dbReference>
<name>A0A4Q7AN53_9GAMM</name>
<protein>
    <submittedName>
        <fullName evidence="1">Uncharacterized protein</fullName>
    </submittedName>
</protein>
<keyword evidence="2" id="KW-1185">Reference proteome</keyword>